<dbReference type="Proteomes" id="UP001430193">
    <property type="component" value="Unassembled WGS sequence"/>
</dbReference>
<keyword evidence="2" id="KW-1185">Reference proteome</keyword>
<protein>
    <submittedName>
        <fullName evidence="1">Porin family protein</fullName>
    </submittedName>
</protein>
<gene>
    <name evidence="1" type="ORF">ISS99_20130</name>
</gene>
<dbReference type="InterPro" id="IPR011250">
    <property type="entry name" value="OMP/PagP_B-barrel"/>
</dbReference>
<evidence type="ECO:0000313" key="1">
    <source>
        <dbReference type="EMBL" id="MBM7131840.1"/>
    </source>
</evidence>
<name>A0ABS2KLE2_9GAMM</name>
<organism evidence="1 2">
    <name type="scientific">Dyella mobilis</name>
    <dbReference type="NCBI Taxonomy" id="1849582"/>
    <lineage>
        <taxon>Bacteria</taxon>
        <taxon>Pseudomonadati</taxon>
        <taxon>Pseudomonadota</taxon>
        <taxon>Gammaproteobacteria</taxon>
        <taxon>Lysobacterales</taxon>
        <taxon>Rhodanobacteraceae</taxon>
        <taxon>Dyella</taxon>
    </lineage>
</organism>
<sequence length="156" mass="16934">MQANQLFTGSHFSSPFSGLYVGAKAGANVSDATGRLRQPSHTSFFPGVTVGFGFDAGPIMLGGEAFADFHHGSTTRKDAGFDGKLGVPIDGRYMPYLRIGATSQWPDSRLHYGFGVEYKALRSFGVAAEWTADKSNANGIRRHNNSFTLGVHYYFQ</sequence>
<reference evidence="1" key="1">
    <citation type="submission" date="2020-10" db="EMBL/GenBank/DDBJ databases">
        <title>Phylogeny of dyella-like bacteria.</title>
        <authorList>
            <person name="Fu J."/>
        </authorList>
    </citation>
    <scope>NUCLEOTIDE SEQUENCE</scope>
    <source>
        <strain evidence="1">DHON07</strain>
    </source>
</reference>
<evidence type="ECO:0000313" key="2">
    <source>
        <dbReference type="Proteomes" id="UP001430193"/>
    </source>
</evidence>
<dbReference type="EMBL" id="JADIKF010000040">
    <property type="protein sequence ID" value="MBM7131840.1"/>
    <property type="molecule type" value="Genomic_DNA"/>
</dbReference>
<comment type="caution">
    <text evidence="1">The sequence shown here is derived from an EMBL/GenBank/DDBJ whole genome shotgun (WGS) entry which is preliminary data.</text>
</comment>
<accession>A0ABS2KLE2</accession>
<proteinExistence type="predicted"/>
<dbReference type="Gene3D" id="2.40.160.20">
    <property type="match status" value="1"/>
</dbReference>
<dbReference type="SUPFAM" id="SSF56925">
    <property type="entry name" value="OMPA-like"/>
    <property type="match status" value="1"/>
</dbReference>